<dbReference type="GO" id="GO:0005925">
    <property type="term" value="C:focal adhesion"/>
    <property type="evidence" value="ECO:0007669"/>
    <property type="project" value="TreeGrafter"/>
</dbReference>
<dbReference type="GO" id="GO:0033627">
    <property type="term" value="P:cell adhesion mediated by integrin"/>
    <property type="evidence" value="ECO:0007669"/>
    <property type="project" value="TreeGrafter"/>
</dbReference>
<dbReference type="InterPro" id="IPR015812">
    <property type="entry name" value="Integrin_bsu"/>
</dbReference>
<evidence type="ECO:0000256" key="10">
    <source>
        <dbReference type="ARBA" id="ARBA00023180"/>
    </source>
</evidence>
<evidence type="ECO:0000313" key="14">
    <source>
        <dbReference type="EMBL" id="AII79416.1"/>
    </source>
</evidence>
<dbReference type="GO" id="GO:0009986">
    <property type="term" value="C:cell surface"/>
    <property type="evidence" value="ECO:0007669"/>
    <property type="project" value="TreeGrafter"/>
</dbReference>
<dbReference type="GO" id="GO:0008305">
    <property type="term" value="C:integrin complex"/>
    <property type="evidence" value="ECO:0007669"/>
    <property type="project" value="TreeGrafter"/>
</dbReference>
<feature type="domain" description="Integrin beta epidermal growth factor-like" evidence="13">
    <location>
        <begin position="176"/>
        <end position="204"/>
    </location>
</feature>
<proteinExistence type="evidence at transcript level"/>
<evidence type="ECO:0000256" key="2">
    <source>
        <dbReference type="ARBA" id="ARBA00007449"/>
    </source>
</evidence>
<dbReference type="GO" id="GO:0016477">
    <property type="term" value="P:cell migration"/>
    <property type="evidence" value="ECO:0007669"/>
    <property type="project" value="TreeGrafter"/>
</dbReference>
<evidence type="ECO:0000259" key="13">
    <source>
        <dbReference type="Pfam" id="PF18372"/>
    </source>
</evidence>
<dbReference type="GO" id="GO:0098609">
    <property type="term" value="P:cell-cell adhesion"/>
    <property type="evidence" value="ECO:0007669"/>
    <property type="project" value="TreeGrafter"/>
</dbReference>
<keyword evidence="10" id="KW-0325">Glycoprotein</keyword>
<evidence type="ECO:0000256" key="5">
    <source>
        <dbReference type="ARBA" id="ARBA00022737"/>
    </source>
</evidence>
<feature type="chain" id="PRO_5001714002" evidence="12">
    <location>
        <begin position="18"/>
        <end position="471"/>
    </location>
</feature>
<evidence type="ECO:0000256" key="3">
    <source>
        <dbReference type="ARBA" id="ARBA00022536"/>
    </source>
</evidence>
<dbReference type="Gene3D" id="2.10.25.10">
    <property type="entry name" value="Laminin"/>
    <property type="match status" value="1"/>
</dbReference>
<evidence type="ECO:0000256" key="11">
    <source>
        <dbReference type="SAM" id="Phobius"/>
    </source>
</evidence>
<accession>A0A076JU43</accession>
<evidence type="ECO:0000256" key="12">
    <source>
        <dbReference type="SAM" id="SignalP"/>
    </source>
</evidence>
<dbReference type="Gene3D" id="2.60.40.1510">
    <property type="entry name" value="ntegrin, alpha v. Chain A, domain 3"/>
    <property type="match status" value="1"/>
</dbReference>
<keyword evidence="3" id="KW-0245">EGF-like domain</keyword>
<dbReference type="InterPro" id="IPR040622">
    <property type="entry name" value="EGF_integrin_1"/>
</dbReference>
<reference evidence="14" key="1">
    <citation type="journal article" date="2014" name="Gene">
        <title>Characterization and identification of the integrin family in silkworm, Bombyx mori.</title>
        <authorList>
            <person name="Zhang K."/>
            <person name="Xu M."/>
            <person name="Su J."/>
            <person name="Yu S."/>
            <person name="Sun Z."/>
            <person name="Li Y."/>
            <person name="Zhang W."/>
            <person name="Hou J."/>
            <person name="Shang L."/>
            <person name="Cui H."/>
        </authorList>
    </citation>
    <scope>NUCLEOTIDE SEQUENCE</scope>
</reference>
<comment type="subcellular location">
    <subcellularLocation>
        <location evidence="1">Membrane</location>
        <topology evidence="1">Single-pass type I membrane protein</topology>
    </subcellularLocation>
</comment>
<dbReference type="PANTHER" id="PTHR10082">
    <property type="entry name" value="INTEGRIN BETA SUBUNIT"/>
    <property type="match status" value="1"/>
</dbReference>
<keyword evidence="12" id="KW-0732">Signal</keyword>
<dbReference type="PANTHER" id="PTHR10082:SF60">
    <property type="entry name" value="INTEGRIN BETA-PS"/>
    <property type="match status" value="1"/>
</dbReference>
<evidence type="ECO:0000256" key="1">
    <source>
        <dbReference type="ARBA" id="ARBA00004479"/>
    </source>
</evidence>
<dbReference type="AlphaFoldDB" id="A0A076JU43"/>
<dbReference type="EMBL" id="KJ511857">
    <property type="protein sequence ID" value="AII79416.1"/>
    <property type="molecule type" value="mRNA"/>
</dbReference>
<evidence type="ECO:0000256" key="9">
    <source>
        <dbReference type="ARBA" id="ARBA00023157"/>
    </source>
</evidence>
<dbReference type="Pfam" id="PF18372">
    <property type="entry name" value="I-EGF_1"/>
    <property type="match status" value="1"/>
</dbReference>
<keyword evidence="4 11" id="KW-0812">Transmembrane</keyword>
<comment type="similarity">
    <text evidence="2">Belongs to the integrin beta chain family.</text>
</comment>
<keyword evidence="9" id="KW-1015">Disulfide bond</keyword>
<evidence type="ECO:0000256" key="6">
    <source>
        <dbReference type="ARBA" id="ARBA00022989"/>
    </source>
</evidence>
<evidence type="ECO:0000256" key="8">
    <source>
        <dbReference type="ARBA" id="ARBA00023136"/>
    </source>
</evidence>
<sequence>MARVWFLVIVSIQIVFAKRNLNANCDMCIQKGGYWCKLSGTQHCWPEFSDACAKNFEELPSAMLRSNNGTKLLSINYIEQSVRPSSQYELTIEYNAATESQIKIEIVNSTQTRNLKFSDTTKCENSECTAKIAVRPLETFCTSSGSPYEYVYANIFFVDLNESTLVKYLISCACPCSAEPEPNSETCHKNGKLICGICECYDGWSGSFCNEAAQTPIAPVVPTIVEKKSPKCEYHGHWLSSGICDCFKGWTGKNCNVLNCGRRRGDIGCSRTSELGECSGNGECDACGDACVCKTDIEGAQYLEADNNCVDLCMTVEQCKDCLSSNGPMQCSNCNIVKDAYNRTVSEELDYLNRRVWMHCSYINVTTECKVLYLAMRENEVVHIMIEDYCEVSTPAGLFASPVTSVLFGLLAVICAASLVAVAVWKYFNRIPAQDLIKPGYMSVEAATSTVQNPAYVTPISSFINPTYQKC</sequence>
<dbReference type="GO" id="GO:0007229">
    <property type="term" value="P:integrin-mediated signaling pathway"/>
    <property type="evidence" value="ECO:0007669"/>
    <property type="project" value="UniProtKB-KW"/>
</dbReference>
<keyword evidence="7 14" id="KW-0401">Integrin</keyword>
<protein>
    <submittedName>
        <fullName evidence="14">Integrin beta4</fullName>
    </submittedName>
</protein>
<feature type="transmembrane region" description="Helical" evidence="11">
    <location>
        <begin position="406"/>
        <end position="428"/>
    </location>
</feature>
<dbReference type="GO" id="GO:0005178">
    <property type="term" value="F:integrin binding"/>
    <property type="evidence" value="ECO:0007669"/>
    <property type="project" value="TreeGrafter"/>
</dbReference>
<name>A0A076JU43_BOMMO</name>
<keyword evidence="8 11" id="KW-0472">Membrane</keyword>
<feature type="signal peptide" evidence="12">
    <location>
        <begin position="1"/>
        <end position="17"/>
    </location>
</feature>
<keyword evidence="6 11" id="KW-1133">Transmembrane helix</keyword>
<organism evidence="14">
    <name type="scientific">Bombyx mori</name>
    <name type="common">Silk moth</name>
    <dbReference type="NCBI Taxonomy" id="7091"/>
    <lineage>
        <taxon>Eukaryota</taxon>
        <taxon>Metazoa</taxon>
        <taxon>Ecdysozoa</taxon>
        <taxon>Arthropoda</taxon>
        <taxon>Hexapoda</taxon>
        <taxon>Insecta</taxon>
        <taxon>Pterygota</taxon>
        <taxon>Neoptera</taxon>
        <taxon>Endopterygota</taxon>
        <taxon>Lepidoptera</taxon>
        <taxon>Glossata</taxon>
        <taxon>Ditrysia</taxon>
        <taxon>Bombycoidea</taxon>
        <taxon>Bombycidae</taxon>
        <taxon>Bombycinae</taxon>
        <taxon>Bombyx</taxon>
    </lineage>
</organism>
<evidence type="ECO:0000256" key="4">
    <source>
        <dbReference type="ARBA" id="ARBA00022692"/>
    </source>
</evidence>
<dbReference type="GO" id="GO:0007160">
    <property type="term" value="P:cell-matrix adhesion"/>
    <property type="evidence" value="ECO:0007669"/>
    <property type="project" value="TreeGrafter"/>
</dbReference>
<keyword evidence="5" id="KW-0677">Repeat</keyword>
<evidence type="ECO:0000256" key="7">
    <source>
        <dbReference type="ARBA" id="ARBA00023037"/>
    </source>
</evidence>